<dbReference type="PANTHER" id="PTHR11926">
    <property type="entry name" value="GLUCOSYL/GLUCURONOSYL TRANSFERASES"/>
    <property type="match status" value="1"/>
</dbReference>
<accession>A0AAN8V8Q3</accession>
<evidence type="ECO:0000256" key="1">
    <source>
        <dbReference type="ARBA" id="ARBA00009995"/>
    </source>
</evidence>
<sequence>MEKPGRREGRRIVLVLYPFQGHINPMLQLGTMLCSRGFSITVVHPEFNSPDTSKHPDFTFISVEDCLIDEPGDSMTFLSTLNANFQSSFRRLLEQMMKREAENSVVCIVFDVLMYFAQSIAADFKIPAIGVRTTSAASALAFFTYGGNPSRDPRLEGQDTELNFLTKDLPALDLKARNDATLKAQAEVMHSMGQAMRSSTAIIINTMDSLEQTSLAKLRECFSIPIFAAGSFHKYAPESSSSLLKEDTNCISWLNEQAPKSVIYVSFGSIAKTTKNQFLEIAWGLADCALPFLWVVRPGSVEGCEWIEGLPGGFNEMVKERGRIVKWAPQKEVLAHSAVGGFWSHCGWNSTLESICEGIPMLCRPFNAEQCLNARCLCHMWKVGIELENELERGAIKKATRKLMVDNDGKGTRERMLAFKKAAEICVEKEAGLNELIHFLFSL</sequence>
<dbReference type="CDD" id="cd03784">
    <property type="entry name" value="GT1_Gtf-like"/>
    <property type="match status" value="1"/>
</dbReference>
<keyword evidence="2" id="KW-0808">Transferase</keyword>
<dbReference type="SUPFAM" id="SSF53756">
    <property type="entry name" value="UDP-Glycosyltransferase/glycogen phosphorylase"/>
    <property type="match status" value="1"/>
</dbReference>
<dbReference type="PANTHER" id="PTHR11926:SF1047">
    <property type="entry name" value="UDP-GLUCOSE IRIDOID GLUCOSYLTRANSFERASE-LIKE ISOFORM X1"/>
    <property type="match status" value="1"/>
</dbReference>
<proteinExistence type="inferred from homology"/>
<keyword evidence="4" id="KW-1185">Reference proteome</keyword>
<dbReference type="Proteomes" id="UP001370490">
    <property type="component" value="Unassembled WGS sequence"/>
</dbReference>
<reference evidence="3 4" key="1">
    <citation type="submission" date="2023-12" db="EMBL/GenBank/DDBJ databases">
        <title>A high-quality genome assembly for Dillenia turbinata (Dilleniales).</title>
        <authorList>
            <person name="Chanderbali A."/>
        </authorList>
    </citation>
    <scope>NUCLEOTIDE SEQUENCE [LARGE SCALE GENOMIC DNA]</scope>
    <source>
        <strain evidence="3">LSX21</strain>
        <tissue evidence="3">Leaf</tissue>
    </source>
</reference>
<gene>
    <name evidence="3" type="ORF">RJ641_008753</name>
</gene>
<dbReference type="FunFam" id="3.40.50.2000:FF:000040">
    <property type="entry name" value="UDP-glycosyltransferase 76C1"/>
    <property type="match status" value="1"/>
</dbReference>
<organism evidence="3 4">
    <name type="scientific">Dillenia turbinata</name>
    <dbReference type="NCBI Taxonomy" id="194707"/>
    <lineage>
        <taxon>Eukaryota</taxon>
        <taxon>Viridiplantae</taxon>
        <taxon>Streptophyta</taxon>
        <taxon>Embryophyta</taxon>
        <taxon>Tracheophyta</taxon>
        <taxon>Spermatophyta</taxon>
        <taxon>Magnoliopsida</taxon>
        <taxon>eudicotyledons</taxon>
        <taxon>Gunneridae</taxon>
        <taxon>Pentapetalae</taxon>
        <taxon>Dilleniales</taxon>
        <taxon>Dilleniaceae</taxon>
        <taxon>Dillenia</taxon>
    </lineage>
</organism>
<dbReference type="Pfam" id="PF00201">
    <property type="entry name" value="UDPGT"/>
    <property type="match status" value="1"/>
</dbReference>
<protein>
    <submittedName>
        <fullName evidence="3">UDP-glucuronosyl/UDP-glucosyltransferase</fullName>
    </submittedName>
</protein>
<evidence type="ECO:0000256" key="2">
    <source>
        <dbReference type="ARBA" id="ARBA00022679"/>
    </source>
</evidence>
<evidence type="ECO:0000313" key="3">
    <source>
        <dbReference type="EMBL" id="KAK6927034.1"/>
    </source>
</evidence>
<comment type="similarity">
    <text evidence="1">Belongs to the UDP-glycosyltransferase family.</text>
</comment>
<dbReference type="Gene3D" id="3.40.50.2000">
    <property type="entry name" value="Glycogen Phosphorylase B"/>
    <property type="match status" value="2"/>
</dbReference>
<evidence type="ECO:0000313" key="4">
    <source>
        <dbReference type="Proteomes" id="UP001370490"/>
    </source>
</evidence>
<dbReference type="GO" id="GO:0080044">
    <property type="term" value="F:quercetin 7-O-glucosyltransferase activity"/>
    <property type="evidence" value="ECO:0007669"/>
    <property type="project" value="TreeGrafter"/>
</dbReference>
<dbReference type="GO" id="GO:0080043">
    <property type="term" value="F:quercetin 3-O-glucosyltransferase activity"/>
    <property type="evidence" value="ECO:0007669"/>
    <property type="project" value="TreeGrafter"/>
</dbReference>
<comment type="caution">
    <text evidence="3">The sequence shown here is derived from an EMBL/GenBank/DDBJ whole genome shotgun (WGS) entry which is preliminary data.</text>
</comment>
<dbReference type="AlphaFoldDB" id="A0AAN8V8Q3"/>
<dbReference type="FunFam" id="3.40.50.2000:FF:000120">
    <property type="entry name" value="UDP-glycosyltransferase 76C1"/>
    <property type="match status" value="1"/>
</dbReference>
<dbReference type="InterPro" id="IPR002213">
    <property type="entry name" value="UDP_glucos_trans"/>
</dbReference>
<dbReference type="EMBL" id="JBAMMX010000015">
    <property type="protein sequence ID" value="KAK6927034.1"/>
    <property type="molecule type" value="Genomic_DNA"/>
</dbReference>
<name>A0AAN8V8Q3_9MAGN</name>